<comment type="subcellular location">
    <subcellularLocation>
        <location evidence="5">Cell membrane</location>
        <topology evidence="5">Multi-pass membrane protein</topology>
    </subcellularLocation>
    <subcellularLocation>
        <location evidence="1">Membrane</location>
        <topology evidence="1">Multi-pass membrane protein</topology>
    </subcellularLocation>
</comment>
<feature type="transmembrane region" description="Helical" evidence="5">
    <location>
        <begin position="133"/>
        <end position="150"/>
    </location>
</feature>
<feature type="transmembrane region" description="Helical" evidence="5">
    <location>
        <begin position="162"/>
        <end position="179"/>
    </location>
</feature>
<name>A0ABV9VWL8_9ACTN</name>
<evidence type="ECO:0000313" key="8">
    <source>
        <dbReference type="Proteomes" id="UP001595912"/>
    </source>
</evidence>
<evidence type="ECO:0000313" key="7">
    <source>
        <dbReference type="EMBL" id="MFC4999327.1"/>
    </source>
</evidence>
<organism evidence="7 8">
    <name type="scientific">Dactylosporangium cerinum</name>
    <dbReference type="NCBI Taxonomy" id="1434730"/>
    <lineage>
        <taxon>Bacteria</taxon>
        <taxon>Bacillati</taxon>
        <taxon>Actinomycetota</taxon>
        <taxon>Actinomycetes</taxon>
        <taxon>Micromonosporales</taxon>
        <taxon>Micromonosporaceae</taxon>
        <taxon>Dactylosporangium</taxon>
    </lineage>
</organism>
<evidence type="ECO:0000256" key="4">
    <source>
        <dbReference type="ARBA" id="ARBA00023136"/>
    </source>
</evidence>
<keyword evidence="5" id="KW-1003">Cell membrane</keyword>
<evidence type="ECO:0000256" key="2">
    <source>
        <dbReference type="ARBA" id="ARBA00022692"/>
    </source>
</evidence>
<keyword evidence="2 5" id="KW-0812">Transmembrane</keyword>
<feature type="transmembrane region" description="Helical" evidence="5">
    <location>
        <begin position="69"/>
        <end position="91"/>
    </location>
</feature>
<dbReference type="EMBL" id="JBHSIU010000018">
    <property type="protein sequence ID" value="MFC4999327.1"/>
    <property type="molecule type" value="Genomic_DNA"/>
</dbReference>
<comment type="similarity">
    <text evidence="5">Belongs to the 4-toluene sulfonate uptake permease (TSUP) (TC 2.A.102) family.</text>
</comment>
<reference evidence="8" key="1">
    <citation type="journal article" date="2019" name="Int. J. Syst. Evol. Microbiol.">
        <title>The Global Catalogue of Microorganisms (GCM) 10K type strain sequencing project: providing services to taxonomists for standard genome sequencing and annotation.</title>
        <authorList>
            <consortium name="The Broad Institute Genomics Platform"/>
            <consortium name="The Broad Institute Genome Sequencing Center for Infectious Disease"/>
            <person name="Wu L."/>
            <person name="Ma J."/>
        </authorList>
    </citation>
    <scope>NUCLEOTIDE SEQUENCE [LARGE SCALE GENOMIC DNA]</scope>
    <source>
        <strain evidence="8">CGMCC 4.7152</strain>
    </source>
</reference>
<dbReference type="Pfam" id="PF01925">
    <property type="entry name" value="TauE"/>
    <property type="match status" value="1"/>
</dbReference>
<evidence type="ECO:0000256" key="3">
    <source>
        <dbReference type="ARBA" id="ARBA00022989"/>
    </source>
</evidence>
<protein>
    <recommendedName>
        <fullName evidence="5">Probable membrane transporter protein</fullName>
    </recommendedName>
</protein>
<evidence type="ECO:0000256" key="1">
    <source>
        <dbReference type="ARBA" id="ARBA00004141"/>
    </source>
</evidence>
<dbReference type="Proteomes" id="UP001595912">
    <property type="component" value="Unassembled WGS sequence"/>
</dbReference>
<evidence type="ECO:0000256" key="5">
    <source>
        <dbReference type="RuleBase" id="RU363041"/>
    </source>
</evidence>
<dbReference type="InterPro" id="IPR002781">
    <property type="entry name" value="TM_pro_TauE-like"/>
</dbReference>
<keyword evidence="8" id="KW-1185">Reference proteome</keyword>
<feature type="region of interest" description="Disordered" evidence="6">
    <location>
        <begin position="197"/>
        <end position="222"/>
    </location>
</feature>
<keyword evidence="3 5" id="KW-1133">Transmembrane helix</keyword>
<gene>
    <name evidence="7" type="ORF">ACFPIJ_15940</name>
</gene>
<proteinExistence type="inferred from homology"/>
<accession>A0ABV9VWL8</accession>
<dbReference type="RefSeq" id="WP_380116187.1">
    <property type="nucleotide sequence ID" value="NZ_JBHSIU010000018.1"/>
</dbReference>
<keyword evidence="4 5" id="KW-0472">Membrane</keyword>
<comment type="caution">
    <text evidence="7">The sequence shown here is derived from an EMBL/GenBank/DDBJ whole genome shotgun (WGS) entry which is preliminary data.</text>
</comment>
<sequence length="284" mass="30219">MRRRWRVHRPAAAAGELVRRRCGTAGDPRAVLLDHAPLSALKQLLGFLIGVVLWRRFHPRPGKPGDRAFAGIGAASGFGSALLGSVGPLTAPFFLAYGLARAAYIGTEAAAALTMHLTKIAVYGAGDLLTGQVLLYGAALTPATIAGAWAGRKIVGRISDRVFIGLVEAGLVGAGLLFLPDSHNATPDVTADLGERRCRSRRPGRRPPGPARPARRGELHARTEQLSAVPAGSDRTVRVRRRQPGLLATRMIAFRHADMGTVARRSTVASQLPDGHEVDGILRR</sequence>
<evidence type="ECO:0000256" key="6">
    <source>
        <dbReference type="SAM" id="MobiDB-lite"/>
    </source>
</evidence>